<dbReference type="InterPro" id="IPR024534">
    <property type="entry name" value="JetD_C"/>
</dbReference>
<organism evidence="2 3">
    <name type="scientific">Plantactinospora endophytica</name>
    <dbReference type="NCBI Taxonomy" id="673535"/>
    <lineage>
        <taxon>Bacteria</taxon>
        <taxon>Bacillati</taxon>
        <taxon>Actinomycetota</taxon>
        <taxon>Actinomycetes</taxon>
        <taxon>Micromonosporales</taxon>
        <taxon>Micromonosporaceae</taxon>
        <taxon>Plantactinospora</taxon>
    </lineage>
</organism>
<keyword evidence="3" id="KW-1185">Reference proteome</keyword>
<protein>
    <recommendedName>
        <fullName evidence="1">Wadjet protein JetD C-terminal domain-containing protein</fullName>
    </recommendedName>
</protein>
<reference evidence="2 3" key="1">
    <citation type="submission" date="2021-01" db="EMBL/GenBank/DDBJ databases">
        <title>Whole genome shotgun sequence of Plantactinospora endophytica NBRC 110450.</title>
        <authorList>
            <person name="Komaki H."/>
            <person name="Tamura T."/>
        </authorList>
    </citation>
    <scope>NUCLEOTIDE SEQUENCE [LARGE SCALE GENOMIC DNA]</scope>
    <source>
        <strain evidence="2 3">NBRC 110450</strain>
    </source>
</reference>
<dbReference type="RefSeq" id="WP_203871470.1">
    <property type="nucleotide sequence ID" value="NZ_BONW01000052.1"/>
</dbReference>
<gene>
    <name evidence="2" type="ORF">Pen02_81100</name>
</gene>
<evidence type="ECO:0000313" key="2">
    <source>
        <dbReference type="EMBL" id="GIG93174.1"/>
    </source>
</evidence>
<name>A0ABQ4EEL7_9ACTN</name>
<dbReference type="EMBL" id="BONW01000052">
    <property type="protein sequence ID" value="GIG93174.1"/>
    <property type="molecule type" value="Genomic_DNA"/>
</dbReference>
<evidence type="ECO:0000313" key="3">
    <source>
        <dbReference type="Proteomes" id="UP000646749"/>
    </source>
</evidence>
<feature type="domain" description="Wadjet protein JetD C-terminal" evidence="1">
    <location>
        <begin position="203"/>
        <end position="267"/>
    </location>
</feature>
<proteinExistence type="predicted"/>
<comment type="caution">
    <text evidence="2">The sequence shown here is derived from an EMBL/GenBank/DDBJ whole genome shotgun (WGS) entry which is preliminary data.</text>
</comment>
<accession>A0ABQ4EEL7</accession>
<sequence>MSVGTSLASPADHPLSPRAARLAAELEAWGRRTITLAELWPLFARADPASATRPTRRADLAATIAVLATAGMVKTSRNLDRTAEPPLPARLTMSQPTATMSAAALALAVPWRPELAWAATARLTVGQVGVLQVVNTWLRDHGRDIDILPLRERSLDLFGYEKRLDALLSTSLFGPDRLTLRMLRTFRSHPPLPVRRIGDGPILLVVENADTFDSLRRALAAASSGVGHIAWGAGAAFEASVLSIGELPEVRDVAYFGDLDADGLRIPSSAAVSAAAENLPPIRPAHGLYQLLLDQGFPQPGQKPVDPHRAIELASWLRKPAASVEDLLVRGLRIPQEAASARMLGNTADSWIADLR</sequence>
<evidence type="ECO:0000259" key="1">
    <source>
        <dbReference type="Pfam" id="PF09983"/>
    </source>
</evidence>
<dbReference type="Proteomes" id="UP000646749">
    <property type="component" value="Unassembled WGS sequence"/>
</dbReference>
<dbReference type="Pfam" id="PF09983">
    <property type="entry name" value="JetD_C"/>
    <property type="match status" value="1"/>
</dbReference>